<dbReference type="SUPFAM" id="SSF53098">
    <property type="entry name" value="Ribonuclease H-like"/>
    <property type="match status" value="1"/>
</dbReference>
<dbReference type="InterPro" id="IPR012337">
    <property type="entry name" value="RNaseH-like_sf"/>
</dbReference>
<sequence>MGFGTHVQQVFDEMPIREVSDSFDKLARVSENLIDIGQLEMTKMSDIEPKSKVVNVPEVSFEVGSSKEIELIKGVECPVLETQLELVVRPPNSDDLDWQNLQAQNTHATNGITGRVVDSIIKSIRVYSLLKLVREERLLLPSNLVAYALGGDTFRREANNSWRRMMLSEDKETNSLLLCDSNAPIRNDKRIWGADGLCCNVTTKILLLVLGRNLIIREFSEVPFDPGGGQLEECFTAFTMLSRTRIEGIMKDVVLVSLEEMKKELIFNQFKNISILLNSSFYSSVPTFHLDLSISLFFYLPVPPNLLSSIVIILKLLNPDEWRLVDPTKIERWAVVNFSARCNIQGLVSDLIKFGKHKGIMVEDPFDVFEESPRVRRLHHLLEKNCDVYGLWKRKNLTEYGIVTECIAPTKVNDQYITNVLLKINAKLGGLNSILIVEHSPSFPMVSKVPTIILWMDVSHGSPGQSDVPSIVAVVSFQGSGIRYLVT</sequence>
<evidence type="ECO:0000313" key="2">
    <source>
        <dbReference type="EMBL" id="KAK4361289.1"/>
    </source>
</evidence>
<name>A0AAE1RYT9_9SOLA</name>
<dbReference type="Gene3D" id="3.40.50.2300">
    <property type="match status" value="1"/>
</dbReference>
<protein>
    <recommendedName>
        <fullName evidence="1">Piwi domain-containing protein</fullName>
    </recommendedName>
</protein>
<dbReference type="Proteomes" id="UP001291623">
    <property type="component" value="Unassembled WGS sequence"/>
</dbReference>
<feature type="domain" description="Piwi" evidence="1">
    <location>
        <begin position="377"/>
        <end position="476"/>
    </location>
</feature>
<gene>
    <name evidence="2" type="ORF">RND71_020241</name>
</gene>
<dbReference type="InterPro" id="IPR003165">
    <property type="entry name" value="Piwi"/>
</dbReference>
<dbReference type="GO" id="GO:0003676">
    <property type="term" value="F:nucleic acid binding"/>
    <property type="evidence" value="ECO:0007669"/>
    <property type="project" value="InterPro"/>
</dbReference>
<dbReference type="AlphaFoldDB" id="A0AAE1RYT9"/>
<organism evidence="2 3">
    <name type="scientific">Anisodus tanguticus</name>
    <dbReference type="NCBI Taxonomy" id="243964"/>
    <lineage>
        <taxon>Eukaryota</taxon>
        <taxon>Viridiplantae</taxon>
        <taxon>Streptophyta</taxon>
        <taxon>Embryophyta</taxon>
        <taxon>Tracheophyta</taxon>
        <taxon>Spermatophyta</taxon>
        <taxon>Magnoliopsida</taxon>
        <taxon>eudicotyledons</taxon>
        <taxon>Gunneridae</taxon>
        <taxon>Pentapetalae</taxon>
        <taxon>asterids</taxon>
        <taxon>lamiids</taxon>
        <taxon>Solanales</taxon>
        <taxon>Solanaceae</taxon>
        <taxon>Solanoideae</taxon>
        <taxon>Hyoscyameae</taxon>
        <taxon>Anisodus</taxon>
    </lineage>
</organism>
<dbReference type="Pfam" id="PF02171">
    <property type="entry name" value="Piwi"/>
    <property type="match status" value="1"/>
</dbReference>
<dbReference type="PANTHER" id="PTHR22891">
    <property type="entry name" value="EUKARYOTIC TRANSLATION INITIATION FACTOR 2C"/>
    <property type="match status" value="1"/>
</dbReference>
<accession>A0AAE1RYT9</accession>
<reference evidence="2" key="1">
    <citation type="submission" date="2023-12" db="EMBL/GenBank/DDBJ databases">
        <title>Genome assembly of Anisodus tanguticus.</title>
        <authorList>
            <person name="Wang Y.-J."/>
        </authorList>
    </citation>
    <scope>NUCLEOTIDE SEQUENCE</scope>
    <source>
        <strain evidence="2">KB-2021</strain>
        <tissue evidence="2">Leaf</tissue>
    </source>
</reference>
<dbReference type="PROSITE" id="PS50822">
    <property type="entry name" value="PIWI"/>
    <property type="match status" value="1"/>
</dbReference>
<evidence type="ECO:0000313" key="3">
    <source>
        <dbReference type="Proteomes" id="UP001291623"/>
    </source>
</evidence>
<comment type="caution">
    <text evidence="2">The sequence shown here is derived from an EMBL/GenBank/DDBJ whole genome shotgun (WGS) entry which is preliminary data.</text>
</comment>
<evidence type="ECO:0000259" key="1">
    <source>
        <dbReference type="PROSITE" id="PS50822"/>
    </source>
</evidence>
<keyword evidence="3" id="KW-1185">Reference proteome</keyword>
<dbReference type="EMBL" id="JAVYJV010000010">
    <property type="protein sequence ID" value="KAK4361289.1"/>
    <property type="molecule type" value="Genomic_DNA"/>
</dbReference>
<proteinExistence type="predicted"/>